<comment type="caution">
    <text evidence="5">The sequence shown here is derived from an EMBL/GenBank/DDBJ whole genome shotgun (WGS) entry which is preliminary data.</text>
</comment>
<keyword evidence="2" id="KW-0482">Metalloprotease</keyword>
<comment type="caution">
    <text evidence="1">Lacks conserved residue(s) required for the propagation of feature annotation.</text>
</comment>
<evidence type="ECO:0000256" key="1">
    <source>
        <dbReference type="PROSITE-ProRule" id="PRU01211"/>
    </source>
</evidence>
<evidence type="ECO:0000313" key="5">
    <source>
        <dbReference type="EMBL" id="CAH3121587.1"/>
    </source>
</evidence>
<evidence type="ECO:0000256" key="2">
    <source>
        <dbReference type="RuleBase" id="RU361183"/>
    </source>
</evidence>
<dbReference type="SUPFAM" id="SSF55486">
    <property type="entry name" value="Metalloproteases ('zincins'), catalytic domain"/>
    <property type="match status" value="1"/>
</dbReference>
<keyword evidence="2" id="KW-0378">Hydrolase</keyword>
<feature type="region of interest" description="Disordered" evidence="3">
    <location>
        <begin position="114"/>
        <end position="139"/>
    </location>
</feature>
<dbReference type="Gene3D" id="3.40.390.10">
    <property type="entry name" value="Collagenase (Catalytic Domain)"/>
    <property type="match status" value="1"/>
</dbReference>
<protein>
    <recommendedName>
        <fullName evidence="2">Metalloendopeptidase</fullName>
        <ecNumber evidence="2">3.4.24.-</ecNumber>
    </recommendedName>
</protein>
<dbReference type="PROSITE" id="PS51864">
    <property type="entry name" value="ASTACIN"/>
    <property type="match status" value="1"/>
</dbReference>
<feature type="compositionally biased region" description="Acidic residues" evidence="3">
    <location>
        <begin position="123"/>
        <end position="132"/>
    </location>
</feature>
<gene>
    <name evidence="5" type="ORF">PLOB_00028831</name>
</gene>
<evidence type="ECO:0000259" key="4">
    <source>
        <dbReference type="PROSITE" id="PS51864"/>
    </source>
</evidence>
<keyword evidence="2" id="KW-0645">Protease</keyword>
<reference evidence="5 6" key="1">
    <citation type="submission" date="2022-05" db="EMBL/GenBank/DDBJ databases">
        <authorList>
            <consortium name="Genoscope - CEA"/>
            <person name="William W."/>
        </authorList>
    </citation>
    <scope>NUCLEOTIDE SEQUENCE [LARGE SCALE GENOMIC DNA]</scope>
</reference>
<feature type="chain" id="PRO_5044962029" description="Metalloendopeptidase" evidence="2">
    <location>
        <begin position="18"/>
        <end position="255"/>
    </location>
</feature>
<organism evidence="5 6">
    <name type="scientific">Porites lobata</name>
    <dbReference type="NCBI Taxonomy" id="104759"/>
    <lineage>
        <taxon>Eukaryota</taxon>
        <taxon>Metazoa</taxon>
        <taxon>Cnidaria</taxon>
        <taxon>Anthozoa</taxon>
        <taxon>Hexacorallia</taxon>
        <taxon>Scleractinia</taxon>
        <taxon>Fungiina</taxon>
        <taxon>Poritidae</taxon>
        <taxon>Porites</taxon>
    </lineage>
</organism>
<dbReference type="PRINTS" id="PR00480">
    <property type="entry name" value="ASTACIN"/>
</dbReference>
<feature type="signal peptide" evidence="2">
    <location>
        <begin position="1"/>
        <end position="17"/>
    </location>
</feature>
<sequence>MKAFAILLMITVKTVLGAPINPDENRDIEDPDLFEGDMYLTPEQRGYAMMGLDVFTSNRQGASIKGPLWPGGVVVYDIAPALGHAIGFFHEQSRPDRDTYITILTENIQAGTFENSSSRCDDNADEYDDNDDDKSGRKKHNFRKYDRSLIDSLGTPYDYRSVMHYSAKAFTKNGLPTLMVKQEGFQNVIGQRNGLSAIDADQAKKLYRCAFFVLSFIGEIQTGRCPPRTGNKVRFCIHALKHPSQAGRYLSRPRK</sequence>
<accession>A0ABN8NTC5</accession>
<dbReference type="InterPro" id="IPR001506">
    <property type="entry name" value="Peptidase_M12A"/>
</dbReference>
<dbReference type="InterPro" id="IPR024079">
    <property type="entry name" value="MetalloPept_cat_dom_sf"/>
</dbReference>
<dbReference type="Pfam" id="PF01400">
    <property type="entry name" value="Astacin"/>
    <property type="match status" value="2"/>
</dbReference>
<evidence type="ECO:0000313" key="6">
    <source>
        <dbReference type="Proteomes" id="UP001159405"/>
    </source>
</evidence>
<evidence type="ECO:0000256" key="3">
    <source>
        <dbReference type="SAM" id="MobiDB-lite"/>
    </source>
</evidence>
<keyword evidence="2" id="KW-0479">Metal-binding</keyword>
<keyword evidence="2" id="KW-0732">Signal</keyword>
<name>A0ABN8NTC5_9CNID</name>
<dbReference type="EC" id="3.4.24.-" evidence="2"/>
<dbReference type="PANTHER" id="PTHR10127">
    <property type="entry name" value="DISCOIDIN, CUB, EGF, LAMININ , AND ZINC METALLOPROTEASE DOMAIN CONTAINING"/>
    <property type="match status" value="1"/>
</dbReference>
<dbReference type="EMBL" id="CALNXK010000036">
    <property type="protein sequence ID" value="CAH3121587.1"/>
    <property type="molecule type" value="Genomic_DNA"/>
</dbReference>
<proteinExistence type="predicted"/>
<dbReference type="PANTHER" id="PTHR10127:SF850">
    <property type="entry name" value="METALLOENDOPEPTIDASE"/>
    <property type="match status" value="1"/>
</dbReference>
<keyword evidence="2" id="KW-0862">Zinc</keyword>
<comment type="cofactor">
    <cofactor evidence="2">
        <name>Zn(2+)</name>
        <dbReference type="ChEBI" id="CHEBI:29105"/>
    </cofactor>
    <text evidence="2">Binds 1 zinc ion per subunit.</text>
</comment>
<keyword evidence="6" id="KW-1185">Reference proteome</keyword>
<dbReference type="Proteomes" id="UP001159405">
    <property type="component" value="Unassembled WGS sequence"/>
</dbReference>
<feature type="domain" description="Peptidase M12A" evidence="4">
    <location>
        <begin position="1"/>
        <end position="210"/>
    </location>
</feature>